<proteinExistence type="predicted"/>
<dbReference type="EMBL" id="KM253764">
    <property type="protein sequence ID" value="AIM40377.1"/>
    <property type="molecule type" value="Genomic_DNA"/>
</dbReference>
<keyword evidence="2" id="KW-1185">Reference proteome</keyword>
<organism evidence="1 2">
    <name type="scientific">Yersinia phage vB_YenP_AP5</name>
    <dbReference type="NCBI Taxonomy" id="1536611"/>
    <lineage>
        <taxon>Viruses</taxon>
        <taxon>Duplodnaviria</taxon>
        <taxon>Heunggongvirae</taxon>
        <taxon>Uroviricota</taxon>
        <taxon>Caudoviricetes</taxon>
        <taxon>Autographivirales</taxon>
        <taxon>Autotranscriptaviridae</taxon>
        <taxon>Studiervirinae</taxon>
        <taxon>Teetrevirus</taxon>
        <taxon>Teetrevirus AP5</taxon>
    </lineage>
</organism>
<reference evidence="1 2" key="1">
    <citation type="journal article" date="2014" name="Virol. J.">
        <title>Complete genome sequence of bacteriophage vB_YenP_AP5 which infects Yersinia enterocolitica of serotype O:3.</title>
        <authorList>
            <person name="Leon-Velarde C.G."/>
            <person name="Kropinski A.M."/>
            <person name="Chen S."/>
            <person name="Abbasifar A."/>
            <person name="Griffiths M.W."/>
            <person name="Odumeru J.A."/>
        </authorList>
    </citation>
    <scope>NUCLEOTIDE SEQUENCE [LARGE SCALE GENOMIC DNA]</scope>
</reference>
<evidence type="ECO:0000313" key="1">
    <source>
        <dbReference type="EMBL" id="AIM40377.1"/>
    </source>
</evidence>
<dbReference type="OrthoDB" id="780at10239"/>
<evidence type="ECO:0000313" key="2">
    <source>
        <dbReference type="Proteomes" id="UP000029359"/>
    </source>
</evidence>
<protein>
    <submittedName>
        <fullName evidence="1">Tail tubular protein B</fullName>
    </submittedName>
</protein>
<dbReference type="KEGG" id="vg:22112012"/>
<dbReference type="RefSeq" id="YP_009102829.1">
    <property type="nucleotide sequence ID" value="NC_025451.1"/>
</dbReference>
<dbReference type="GeneID" id="22112012"/>
<dbReference type="Proteomes" id="UP000029359">
    <property type="component" value="Segment"/>
</dbReference>
<name>A0A088F7B8_9CAUD</name>
<dbReference type="Pfam" id="PF25675">
    <property type="entry name" value="Phage_nozzle"/>
    <property type="match status" value="1"/>
</dbReference>
<sequence>MALISQSIKNLKGGISQQPDILRFAEQGSVQINGWSSESEGLQKRPPMIHLKTLGPAGYVGAQPYVHLINRDEFEQYFVVFTGEDIKVFDLDGKEYIVRGDRSYVRTANPREDLRMVTVADYTFVTNRKVVVQSNDQSVNLPGFKDQGDALINVRGGQYGRRLSIEFNGAERAAVQLPDGSQPAHVNEVDGQAIAEKLAAQLRNNLGNPSNAQDPNKWRFNVGPGFIHILAPNNDNVWGLQTKDGYADQLINPVTHYTQSFQKLPINAPDGYIVKIVGDTSKTADQYYVRFDLNRKVWVETIGWNTRTHLHYHTMPWALVRASDGNFDFKYLEWGARTVGDDTTNPYPSFTGQTINDIFFFRNRLGFLSGENIILSRTSKYFNFFPASVSNYSDDDPIDVAVSHNRVSTLKYAVPFSEELLLWSDQAQFILTASGILSSRSVELNLTTQFDVQDRARPHGVGRNVYFASPRASFTSINRYYAVQDVSSVKNAEDMTAHVPNYIPNGVFSISGTTAENFAAILTSGAPNRVYIYKFLYIDEESRQKSWSHWDFGDNVTVFAAQVINSTMTVLMSNEHAVWMGRLHFTKDSIDLPGEPYRLYIDAKRKYTIPAGTYNDDTYQTSISLAAIYGMNFTKGRVSVVFPDGKIIEVDQPINGWSSDPVLRLDGNQEGQVVYIGFNIPFTYTFSKLLIKKTAEDGSTATEDIGRLQLRRAWVNYEDSGAFTIRVNNLSREFIYTMAGARLGSDNLRVGRSNIGTGQYRFPVVGNAQTNIVTIESDASTPLNIIGCGWEGNYLRRSSGI</sequence>
<gene>
    <name evidence="1" type="ORF">vBYenPAB5_0034</name>
</gene>
<accession>A0A088F7B8</accession>
<dbReference type="InterPro" id="IPR058003">
    <property type="entry name" value="Phage_gp12"/>
</dbReference>